<evidence type="ECO:0000256" key="3">
    <source>
        <dbReference type="ARBA" id="ARBA00023125"/>
    </source>
</evidence>
<proteinExistence type="inferred from homology"/>
<dbReference type="PRINTS" id="PR00039">
    <property type="entry name" value="HTHLYSR"/>
</dbReference>
<dbReference type="InterPro" id="IPR005119">
    <property type="entry name" value="LysR_subst-bd"/>
</dbReference>
<evidence type="ECO:0000256" key="2">
    <source>
        <dbReference type="ARBA" id="ARBA00023015"/>
    </source>
</evidence>
<dbReference type="InterPro" id="IPR000847">
    <property type="entry name" value="LysR_HTH_N"/>
</dbReference>
<organism evidence="6 7">
    <name type="scientific">Pigmentiphaga kullae</name>
    <dbReference type="NCBI Taxonomy" id="151784"/>
    <lineage>
        <taxon>Bacteria</taxon>
        <taxon>Pseudomonadati</taxon>
        <taxon>Pseudomonadota</taxon>
        <taxon>Betaproteobacteria</taxon>
        <taxon>Burkholderiales</taxon>
        <taxon>Alcaligenaceae</taxon>
        <taxon>Pigmentiphaga</taxon>
    </lineage>
</organism>
<evidence type="ECO:0000256" key="1">
    <source>
        <dbReference type="ARBA" id="ARBA00009437"/>
    </source>
</evidence>
<sequence>MRSLDLRLLAVFDAILREKSVTVAGESLGLSQPVMSQSLSRLRDYFGDQLFVRTSEGMMPTPRALSLASSVGEVLGIVSQRFEPPKAFDPCTSSRTFSFFATDFAAAILVPSLMARFRPHSPNLRVRALPMRPKGMDEALESGEVDLAFGNLSEFGTGFYQTGIYHSDYVCLARGDHPEIRGTLTVQQYLSASHALISPLPPGYDGLEKFLRDMLDPARIVLCLPNFFTVLTFLPQSDMLVTMPRRAGTTAARIIGAQVLEPPVKIPGFDVKLFWHERFHKDLANQWFRNQVREAFNDR</sequence>
<accession>A0A4Q7NKF7</accession>
<dbReference type="PROSITE" id="PS50931">
    <property type="entry name" value="HTH_LYSR"/>
    <property type="match status" value="1"/>
</dbReference>
<dbReference type="SUPFAM" id="SSF46785">
    <property type="entry name" value="Winged helix' DNA-binding domain"/>
    <property type="match status" value="1"/>
</dbReference>
<protein>
    <submittedName>
        <fullName evidence="6">DNA-binding transcriptional LysR family regulator</fullName>
    </submittedName>
</protein>
<keyword evidence="4" id="KW-0804">Transcription</keyword>
<keyword evidence="2" id="KW-0805">Transcription regulation</keyword>
<dbReference type="OrthoDB" id="5495633at2"/>
<dbReference type="AlphaFoldDB" id="A0A4Q7NKF7"/>
<comment type="similarity">
    <text evidence="1">Belongs to the LysR transcriptional regulatory family.</text>
</comment>
<dbReference type="PANTHER" id="PTHR30118:SF15">
    <property type="entry name" value="TRANSCRIPTIONAL REGULATORY PROTEIN"/>
    <property type="match status" value="1"/>
</dbReference>
<evidence type="ECO:0000313" key="6">
    <source>
        <dbReference type="EMBL" id="RZS85398.1"/>
    </source>
</evidence>
<name>A0A4Q7NKF7_9BURK</name>
<evidence type="ECO:0000259" key="5">
    <source>
        <dbReference type="PROSITE" id="PS50931"/>
    </source>
</evidence>
<comment type="caution">
    <text evidence="6">The sequence shown here is derived from an EMBL/GenBank/DDBJ whole genome shotgun (WGS) entry which is preliminary data.</text>
</comment>
<dbReference type="InterPro" id="IPR036388">
    <property type="entry name" value="WH-like_DNA-bd_sf"/>
</dbReference>
<keyword evidence="7" id="KW-1185">Reference proteome</keyword>
<gene>
    <name evidence="6" type="ORF">EV675_1422</name>
</gene>
<evidence type="ECO:0000313" key="7">
    <source>
        <dbReference type="Proteomes" id="UP000292445"/>
    </source>
</evidence>
<dbReference type="Proteomes" id="UP000292445">
    <property type="component" value="Unassembled WGS sequence"/>
</dbReference>
<dbReference type="EMBL" id="SGXC01000001">
    <property type="protein sequence ID" value="RZS85398.1"/>
    <property type="molecule type" value="Genomic_DNA"/>
</dbReference>
<dbReference type="SUPFAM" id="SSF53850">
    <property type="entry name" value="Periplasmic binding protein-like II"/>
    <property type="match status" value="1"/>
</dbReference>
<dbReference type="RefSeq" id="WP_130356619.1">
    <property type="nucleotide sequence ID" value="NZ_SGXC01000001.1"/>
</dbReference>
<dbReference type="Pfam" id="PF00126">
    <property type="entry name" value="HTH_1"/>
    <property type="match status" value="1"/>
</dbReference>
<dbReference type="InterPro" id="IPR036390">
    <property type="entry name" value="WH_DNA-bd_sf"/>
</dbReference>
<dbReference type="PANTHER" id="PTHR30118">
    <property type="entry name" value="HTH-TYPE TRANSCRIPTIONAL REGULATOR LEUO-RELATED"/>
    <property type="match status" value="1"/>
</dbReference>
<dbReference type="GO" id="GO:0003677">
    <property type="term" value="F:DNA binding"/>
    <property type="evidence" value="ECO:0007669"/>
    <property type="project" value="UniProtKB-KW"/>
</dbReference>
<dbReference type="InterPro" id="IPR050389">
    <property type="entry name" value="LysR-type_TF"/>
</dbReference>
<dbReference type="Gene3D" id="3.40.190.10">
    <property type="entry name" value="Periplasmic binding protein-like II"/>
    <property type="match status" value="2"/>
</dbReference>
<dbReference type="Pfam" id="PF03466">
    <property type="entry name" value="LysR_substrate"/>
    <property type="match status" value="1"/>
</dbReference>
<reference evidence="6 7" key="1">
    <citation type="submission" date="2019-02" db="EMBL/GenBank/DDBJ databases">
        <title>Genomic Encyclopedia of Type Strains, Phase IV (KMG-IV): sequencing the most valuable type-strain genomes for metagenomic binning, comparative biology and taxonomic classification.</title>
        <authorList>
            <person name="Goeker M."/>
        </authorList>
    </citation>
    <scope>NUCLEOTIDE SEQUENCE [LARGE SCALE GENOMIC DNA]</scope>
    <source>
        <strain evidence="6 7">K24</strain>
    </source>
</reference>
<keyword evidence="3 6" id="KW-0238">DNA-binding</keyword>
<dbReference type="CDD" id="cd08459">
    <property type="entry name" value="PBP2_DntR_NahR_LinR_like"/>
    <property type="match status" value="1"/>
</dbReference>
<evidence type="ECO:0000256" key="4">
    <source>
        <dbReference type="ARBA" id="ARBA00023163"/>
    </source>
</evidence>
<dbReference type="GO" id="GO:0003700">
    <property type="term" value="F:DNA-binding transcription factor activity"/>
    <property type="evidence" value="ECO:0007669"/>
    <property type="project" value="InterPro"/>
</dbReference>
<dbReference type="Gene3D" id="1.10.10.10">
    <property type="entry name" value="Winged helix-like DNA-binding domain superfamily/Winged helix DNA-binding domain"/>
    <property type="match status" value="1"/>
</dbReference>
<feature type="domain" description="HTH lysR-type" evidence="5">
    <location>
        <begin position="4"/>
        <end position="61"/>
    </location>
</feature>